<feature type="chain" id="PRO_5046682429" description="Flagellar L-ring protein" evidence="8">
    <location>
        <begin position="29"/>
        <end position="228"/>
    </location>
</feature>
<comment type="subcellular location">
    <subcellularLocation>
        <location evidence="7">Cell outer membrane</location>
        <topology evidence="7">Lipid-anchor</topology>
    </subcellularLocation>
    <subcellularLocation>
        <location evidence="7">Bacterial flagellum basal body</location>
    </subcellularLocation>
</comment>
<comment type="function">
    <text evidence="1 7">Assembles around the rod to form the L-ring and probably protects the motor/basal body from shearing forces during rotation.</text>
</comment>
<keyword evidence="7" id="KW-0449">Lipoprotein</keyword>
<protein>
    <recommendedName>
        <fullName evidence="7">Flagellar L-ring protein</fullName>
    </recommendedName>
    <alternativeName>
        <fullName evidence="7">Basal body L-ring protein</fullName>
    </alternativeName>
</protein>
<sequence>MSTQHRRHAAGLLLAATALLAASGCAHIEPQQAPVLAEEKPLPVMQPVSRRGQAGGVFTPDATWSLHSDSRAFRPGDVLTVVLNETTQSSKSADTKFGKESNIALRAPVIGTSTINANVAAGGSRDFNGSATSSQQNTLQGAITVIVHEVMPGGLLRVSGEKSLYLNQGEEFVRLAGYVRSADIDTDNRVSSQRIANARIAYSGRGTLADSNNPGWLTRFFTSPWMPF</sequence>
<organism evidence="9 10">
    <name type="scientific">Aquincola tertiaricarbonis</name>
    <dbReference type="NCBI Taxonomy" id="391953"/>
    <lineage>
        <taxon>Bacteria</taxon>
        <taxon>Pseudomonadati</taxon>
        <taxon>Pseudomonadota</taxon>
        <taxon>Betaproteobacteria</taxon>
        <taxon>Burkholderiales</taxon>
        <taxon>Sphaerotilaceae</taxon>
        <taxon>Aquincola</taxon>
    </lineage>
</organism>
<name>A0ABY4RZB4_AQUTE</name>
<evidence type="ECO:0000256" key="7">
    <source>
        <dbReference type="HAMAP-Rule" id="MF_00415"/>
    </source>
</evidence>
<keyword evidence="9" id="KW-0282">Flagellum</keyword>
<dbReference type="PANTHER" id="PTHR34933:SF1">
    <property type="entry name" value="FLAGELLAR L-RING PROTEIN"/>
    <property type="match status" value="1"/>
</dbReference>
<evidence type="ECO:0000256" key="2">
    <source>
        <dbReference type="ARBA" id="ARBA00006929"/>
    </source>
</evidence>
<dbReference type="PROSITE" id="PS51257">
    <property type="entry name" value="PROKAR_LIPOPROTEIN"/>
    <property type="match status" value="1"/>
</dbReference>
<reference evidence="9" key="1">
    <citation type="submission" date="2022-05" db="EMBL/GenBank/DDBJ databases">
        <title>An RpoN-dependent PEP-CTERM gene is involved in floc formation of an Aquincola tertiaricarbonis strain.</title>
        <authorList>
            <person name="Qiu D."/>
            <person name="Xia M."/>
        </authorList>
    </citation>
    <scope>NUCLEOTIDE SEQUENCE</scope>
    <source>
        <strain evidence="9">RN12</strain>
    </source>
</reference>
<dbReference type="PANTHER" id="PTHR34933">
    <property type="entry name" value="FLAGELLAR L-RING PROTEIN"/>
    <property type="match status" value="1"/>
</dbReference>
<evidence type="ECO:0000256" key="6">
    <source>
        <dbReference type="ARBA" id="ARBA00023237"/>
    </source>
</evidence>
<keyword evidence="3 7" id="KW-0732">Signal</keyword>
<dbReference type="EMBL" id="CP097635">
    <property type="protein sequence ID" value="URI06248.1"/>
    <property type="molecule type" value="Genomic_DNA"/>
</dbReference>
<feature type="signal peptide" evidence="8">
    <location>
        <begin position="1"/>
        <end position="28"/>
    </location>
</feature>
<evidence type="ECO:0000256" key="3">
    <source>
        <dbReference type="ARBA" id="ARBA00022729"/>
    </source>
</evidence>
<evidence type="ECO:0000256" key="1">
    <source>
        <dbReference type="ARBA" id="ARBA00002591"/>
    </source>
</evidence>
<evidence type="ECO:0000313" key="9">
    <source>
        <dbReference type="EMBL" id="URI06248.1"/>
    </source>
</evidence>
<dbReference type="Proteomes" id="UP001056201">
    <property type="component" value="Chromosome 1"/>
</dbReference>
<evidence type="ECO:0000313" key="10">
    <source>
        <dbReference type="Proteomes" id="UP001056201"/>
    </source>
</evidence>
<evidence type="ECO:0000256" key="8">
    <source>
        <dbReference type="SAM" id="SignalP"/>
    </source>
</evidence>
<proteinExistence type="inferred from homology"/>
<keyword evidence="4 7" id="KW-0472">Membrane</keyword>
<keyword evidence="6 7" id="KW-0998">Cell outer membrane</keyword>
<gene>
    <name evidence="7 9" type="primary">flgH</name>
    <name evidence="9" type="ORF">MW290_09965</name>
</gene>
<accession>A0ABY4RZB4</accession>
<dbReference type="NCBIfam" id="NF001304">
    <property type="entry name" value="PRK00249.1-4"/>
    <property type="match status" value="1"/>
</dbReference>
<keyword evidence="5 7" id="KW-0975">Bacterial flagellum</keyword>
<evidence type="ECO:0000256" key="4">
    <source>
        <dbReference type="ARBA" id="ARBA00023136"/>
    </source>
</evidence>
<keyword evidence="9" id="KW-0966">Cell projection</keyword>
<dbReference type="PRINTS" id="PR01008">
    <property type="entry name" value="FLGLRINGFLGH"/>
</dbReference>
<keyword evidence="9" id="KW-0969">Cilium</keyword>
<comment type="subunit">
    <text evidence="7">The basal body constitutes a major portion of the flagellar organelle and consists of four rings (L,P,S, and M) mounted on a central rod.</text>
</comment>
<dbReference type="RefSeq" id="WP_250194511.1">
    <property type="nucleotide sequence ID" value="NZ_CP097635.1"/>
</dbReference>
<comment type="similarity">
    <text evidence="2 7">Belongs to the FlgH family.</text>
</comment>
<evidence type="ECO:0000256" key="5">
    <source>
        <dbReference type="ARBA" id="ARBA00023143"/>
    </source>
</evidence>
<dbReference type="Pfam" id="PF02107">
    <property type="entry name" value="FlgH"/>
    <property type="match status" value="1"/>
</dbReference>
<dbReference type="HAMAP" id="MF_00415">
    <property type="entry name" value="FlgH"/>
    <property type="match status" value="1"/>
</dbReference>
<keyword evidence="10" id="KW-1185">Reference proteome</keyword>
<dbReference type="InterPro" id="IPR000527">
    <property type="entry name" value="Flag_Lring"/>
</dbReference>